<proteinExistence type="predicted"/>
<dbReference type="EMBL" id="OX395139">
    <property type="protein sequence ID" value="CAI5792741.1"/>
    <property type="molecule type" value="Genomic_DNA"/>
</dbReference>
<dbReference type="Proteomes" id="UP001178461">
    <property type="component" value="Chromosome 14"/>
</dbReference>
<evidence type="ECO:0000313" key="2">
    <source>
        <dbReference type="EMBL" id="CAI5792741.1"/>
    </source>
</evidence>
<protein>
    <submittedName>
        <fullName evidence="2">Uncharacterized protein</fullName>
    </submittedName>
</protein>
<gene>
    <name evidence="2" type="ORF">PODLI_1B030056</name>
</gene>
<name>A0AA35LAD2_9SAUR</name>
<organism evidence="2 3">
    <name type="scientific">Podarcis lilfordi</name>
    <name type="common">Lilford's wall lizard</name>
    <dbReference type="NCBI Taxonomy" id="74358"/>
    <lineage>
        <taxon>Eukaryota</taxon>
        <taxon>Metazoa</taxon>
        <taxon>Chordata</taxon>
        <taxon>Craniata</taxon>
        <taxon>Vertebrata</taxon>
        <taxon>Euteleostomi</taxon>
        <taxon>Lepidosauria</taxon>
        <taxon>Squamata</taxon>
        <taxon>Bifurcata</taxon>
        <taxon>Unidentata</taxon>
        <taxon>Episquamata</taxon>
        <taxon>Laterata</taxon>
        <taxon>Lacertibaenia</taxon>
        <taxon>Lacertidae</taxon>
        <taxon>Podarcis</taxon>
    </lineage>
</organism>
<evidence type="ECO:0000256" key="1">
    <source>
        <dbReference type="SAM" id="MobiDB-lite"/>
    </source>
</evidence>
<sequence>MAAPSLRTEPLRTTNPKMAAPRPGKSVGGETYGAQASTMVRCRPLLASNGNKRRISTMEMGIS</sequence>
<accession>A0AA35LAD2</accession>
<reference evidence="2" key="1">
    <citation type="submission" date="2022-12" db="EMBL/GenBank/DDBJ databases">
        <authorList>
            <person name="Alioto T."/>
            <person name="Alioto T."/>
            <person name="Gomez Garrido J."/>
        </authorList>
    </citation>
    <scope>NUCLEOTIDE SEQUENCE</scope>
</reference>
<dbReference type="AlphaFoldDB" id="A0AA35LAD2"/>
<feature type="region of interest" description="Disordered" evidence="1">
    <location>
        <begin position="1"/>
        <end position="31"/>
    </location>
</feature>
<keyword evidence="3" id="KW-1185">Reference proteome</keyword>
<evidence type="ECO:0000313" key="3">
    <source>
        <dbReference type="Proteomes" id="UP001178461"/>
    </source>
</evidence>